<feature type="compositionally biased region" description="Low complexity" evidence="3">
    <location>
        <begin position="152"/>
        <end position="173"/>
    </location>
</feature>
<feature type="compositionally biased region" description="Basic and acidic residues" evidence="3">
    <location>
        <begin position="254"/>
        <end position="269"/>
    </location>
</feature>
<sequence length="431" mass="43293">MEKSSIARAAASVKKPAATAAKKAAAKPAAAKAATKKPAIKPAAAKAAVKKAAAMPAAAKAAVKKPAAKPAAAKGAVKKPAAKSAAAKATVKKAAAKPAAAKGAAKKPAAKPAAAKKPAAKAAAKKPAAKGAAKKPATRPAAAKAASKKPATRPAAAKAAAKNPATKPVTAKTAAKKPAAKVAASKGASNKPALQKKRSVPSKAPATKTSRAPVSKRRKDVLGEEADGHLAPETGTPIRALDRPRASSNGPARTARDRSQGGQHGLRELDWPAIATSGRAIASKVKRVWDPEIVVGVAKGGVFAGQEISSALGLPFFPVRVHRRSRDSGTGVEAAATMPGELRGHRVLVVDDIAGTGVTLEAAREAALEAGAVEVRTATLAMRKGGYRPDFHDFETSDLVIFAWDYNPSPGAVGGLDDDDASDEELAGVGI</sequence>
<name>A0A0K1P843_9BACT</name>
<dbReference type="Proteomes" id="UP000055590">
    <property type="component" value="Chromosome"/>
</dbReference>
<keyword evidence="1" id="KW-0328">Glycosyltransferase</keyword>
<evidence type="ECO:0000256" key="3">
    <source>
        <dbReference type="SAM" id="MobiDB-lite"/>
    </source>
</evidence>
<evidence type="ECO:0000256" key="2">
    <source>
        <dbReference type="ARBA" id="ARBA00022679"/>
    </source>
</evidence>
<dbReference type="KEGG" id="vin:AKJ08_0064"/>
<dbReference type="OrthoDB" id="307631at2"/>
<protein>
    <submittedName>
        <fullName evidence="5">Histone protein</fullName>
    </submittedName>
</protein>
<dbReference type="InterPro" id="IPR029057">
    <property type="entry name" value="PRTase-like"/>
</dbReference>
<keyword evidence="2" id="KW-0808">Transferase</keyword>
<reference evidence="5 6" key="1">
    <citation type="submission" date="2015-08" db="EMBL/GenBank/DDBJ databases">
        <authorList>
            <person name="Babu N.S."/>
            <person name="Beckwith C.J."/>
            <person name="Beseler K.G."/>
            <person name="Brison A."/>
            <person name="Carone J.V."/>
            <person name="Caskin T.P."/>
            <person name="Diamond M."/>
            <person name="Durham M.E."/>
            <person name="Foxe J.M."/>
            <person name="Go M."/>
            <person name="Henderson B.A."/>
            <person name="Jones I.B."/>
            <person name="McGettigan J.A."/>
            <person name="Micheletti S.J."/>
            <person name="Nasrallah M.E."/>
            <person name="Ortiz D."/>
            <person name="Piller C.R."/>
            <person name="Privatt S.R."/>
            <person name="Schneider S.L."/>
            <person name="Sharp S."/>
            <person name="Smith T.C."/>
            <person name="Stanton J.D."/>
            <person name="Ullery H.E."/>
            <person name="Wilson R.J."/>
            <person name="Serrano M.G."/>
            <person name="Buck G."/>
            <person name="Lee V."/>
            <person name="Wang Y."/>
            <person name="Carvalho R."/>
            <person name="Voegtly L."/>
            <person name="Shi R."/>
            <person name="Duckworth R."/>
            <person name="Johnson A."/>
            <person name="Loviza R."/>
            <person name="Walstead R."/>
            <person name="Shah Z."/>
            <person name="Kiflezghi M."/>
            <person name="Wade K."/>
            <person name="Ball S.L."/>
            <person name="Bradley K.W."/>
            <person name="Asai D.J."/>
            <person name="Bowman C.A."/>
            <person name="Russell D.A."/>
            <person name="Pope W.H."/>
            <person name="Jacobs-Sera D."/>
            <person name="Hendrix R.W."/>
            <person name="Hatfull G.F."/>
        </authorList>
    </citation>
    <scope>NUCLEOTIDE SEQUENCE [LARGE SCALE GENOMIC DNA]</scope>
    <source>
        <strain evidence="5 6">DSM 27710</strain>
    </source>
</reference>
<gene>
    <name evidence="5" type="ORF">AKJ08_0064</name>
</gene>
<evidence type="ECO:0000313" key="5">
    <source>
        <dbReference type="EMBL" id="AKU89677.1"/>
    </source>
</evidence>
<evidence type="ECO:0000313" key="6">
    <source>
        <dbReference type="Proteomes" id="UP000055590"/>
    </source>
</evidence>
<keyword evidence="6" id="KW-1185">Reference proteome</keyword>
<dbReference type="InterPro" id="IPR000836">
    <property type="entry name" value="PRTase_dom"/>
</dbReference>
<feature type="domain" description="Phosphoribosyltransferase" evidence="4">
    <location>
        <begin position="270"/>
        <end position="406"/>
    </location>
</feature>
<feature type="region of interest" description="Disordered" evidence="3">
    <location>
        <begin position="1"/>
        <end position="42"/>
    </location>
</feature>
<dbReference type="PATRIC" id="fig|1391653.3.peg.70"/>
<dbReference type="AlphaFoldDB" id="A0A0K1P843"/>
<dbReference type="EMBL" id="CP012332">
    <property type="protein sequence ID" value="AKU89677.1"/>
    <property type="molecule type" value="Genomic_DNA"/>
</dbReference>
<evidence type="ECO:0000256" key="1">
    <source>
        <dbReference type="ARBA" id="ARBA00022676"/>
    </source>
</evidence>
<dbReference type="GO" id="GO:0016757">
    <property type="term" value="F:glycosyltransferase activity"/>
    <property type="evidence" value="ECO:0007669"/>
    <property type="project" value="UniProtKB-KW"/>
</dbReference>
<dbReference type="SUPFAM" id="SSF53271">
    <property type="entry name" value="PRTase-like"/>
    <property type="match status" value="1"/>
</dbReference>
<dbReference type="CDD" id="cd06223">
    <property type="entry name" value="PRTases_typeI"/>
    <property type="match status" value="1"/>
</dbReference>
<accession>A0A0K1P843</accession>
<proteinExistence type="predicted"/>
<feature type="compositionally biased region" description="Low complexity" evidence="3">
    <location>
        <begin position="110"/>
        <end position="122"/>
    </location>
</feature>
<evidence type="ECO:0000259" key="4">
    <source>
        <dbReference type="Pfam" id="PF00156"/>
    </source>
</evidence>
<organism evidence="5 6">
    <name type="scientific">Vulgatibacter incomptus</name>
    <dbReference type="NCBI Taxonomy" id="1391653"/>
    <lineage>
        <taxon>Bacteria</taxon>
        <taxon>Pseudomonadati</taxon>
        <taxon>Myxococcota</taxon>
        <taxon>Myxococcia</taxon>
        <taxon>Myxococcales</taxon>
        <taxon>Cystobacterineae</taxon>
        <taxon>Vulgatibacteraceae</taxon>
        <taxon>Vulgatibacter</taxon>
    </lineage>
</organism>
<dbReference type="Gene3D" id="3.40.50.2020">
    <property type="match status" value="1"/>
</dbReference>
<dbReference type="STRING" id="1391653.AKJ08_0064"/>
<feature type="compositionally biased region" description="Low complexity" evidence="3">
    <location>
        <begin position="7"/>
        <end position="33"/>
    </location>
</feature>
<feature type="region of interest" description="Disordered" evidence="3">
    <location>
        <begin position="55"/>
        <end position="269"/>
    </location>
</feature>
<dbReference type="PANTHER" id="PTHR43363">
    <property type="entry name" value="HYPOXANTHINE PHOSPHORIBOSYLTRANSFERASE"/>
    <property type="match status" value="1"/>
</dbReference>
<dbReference type="RefSeq" id="WP_050724238.1">
    <property type="nucleotide sequence ID" value="NZ_CP012332.1"/>
</dbReference>
<dbReference type="Pfam" id="PF00156">
    <property type="entry name" value="Pribosyltran"/>
    <property type="match status" value="1"/>
</dbReference>
<feature type="compositionally biased region" description="Basic residues" evidence="3">
    <location>
        <begin position="123"/>
        <end position="137"/>
    </location>
</feature>
<dbReference type="PANTHER" id="PTHR43363:SF2">
    <property type="entry name" value="PHOSPHORIBOSYLTRANSFERASE"/>
    <property type="match status" value="1"/>
</dbReference>
<feature type="compositionally biased region" description="Basic and acidic residues" evidence="3">
    <location>
        <begin position="220"/>
        <end position="230"/>
    </location>
</feature>